<comment type="similarity">
    <text evidence="5">Belongs to the SAT4 family.</text>
</comment>
<evidence type="ECO:0000256" key="5">
    <source>
        <dbReference type="ARBA" id="ARBA00038359"/>
    </source>
</evidence>
<keyword evidence="10" id="KW-1185">Reference proteome</keyword>
<dbReference type="InterPro" id="IPR052337">
    <property type="entry name" value="SAT4-like"/>
</dbReference>
<feature type="compositionally biased region" description="Polar residues" evidence="6">
    <location>
        <begin position="364"/>
        <end position="374"/>
    </location>
</feature>
<feature type="compositionally biased region" description="Polar residues" evidence="6">
    <location>
        <begin position="324"/>
        <end position="350"/>
    </location>
</feature>
<name>A0A9N9PGI4_9HELO</name>
<accession>A0A9N9PGI4</accession>
<keyword evidence="2 7" id="KW-0812">Transmembrane</keyword>
<dbReference type="PANTHER" id="PTHR33048:SF47">
    <property type="entry name" value="INTEGRAL MEMBRANE PROTEIN-RELATED"/>
    <property type="match status" value="1"/>
</dbReference>
<feature type="region of interest" description="Disordered" evidence="6">
    <location>
        <begin position="324"/>
        <end position="351"/>
    </location>
</feature>
<comment type="caution">
    <text evidence="9">The sequence shown here is derived from an EMBL/GenBank/DDBJ whole genome shotgun (WGS) entry which is preliminary data.</text>
</comment>
<dbReference type="GO" id="GO:0016020">
    <property type="term" value="C:membrane"/>
    <property type="evidence" value="ECO:0007669"/>
    <property type="project" value="UniProtKB-SubCell"/>
</dbReference>
<dbReference type="EMBL" id="CAJVRL010000044">
    <property type="protein sequence ID" value="CAG8951769.1"/>
    <property type="molecule type" value="Genomic_DNA"/>
</dbReference>
<evidence type="ECO:0000259" key="8">
    <source>
        <dbReference type="Pfam" id="PF20684"/>
    </source>
</evidence>
<evidence type="ECO:0000256" key="6">
    <source>
        <dbReference type="SAM" id="MobiDB-lite"/>
    </source>
</evidence>
<dbReference type="PANTHER" id="PTHR33048">
    <property type="entry name" value="PTH11-LIKE INTEGRAL MEMBRANE PROTEIN (AFU_ORTHOLOGUE AFUA_5G11245)"/>
    <property type="match status" value="1"/>
</dbReference>
<gene>
    <name evidence="9" type="ORF">HYFRA_00005571</name>
</gene>
<evidence type="ECO:0000256" key="7">
    <source>
        <dbReference type="SAM" id="Phobius"/>
    </source>
</evidence>
<dbReference type="InterPro" id="IPR049326">
    <property type="entry name" value="Rhodopsin_dom_fungi"/>
</dbReference>
<sequence>MSGLPPERERELLNGPALPPPPGIIPNFDNPETLSVFAVPVVTVAIVFSTLALLMRLYTQRAIRKPLYWEDYTAVLGWAMFIAFTAPNIIAARHGGAHQWNTRLEAFFDMLYWSNLVQILYGPVILVVKLSILLQFLRIFVPTRRGNLGMYIGLCLVSGIHLVFYIVVTFIQIFSCRPREATWNKLIQDKYCLNLPAMFVASGVVNVVSDLIILVLPIHSIWKLQITTRQKMQVTAAFATGLLVCVASIARCYYIVKFFETQDQTWAIVPPGLCGIAEISLGIICTCLTTLPMFCHVIHVQLSRMSFFGFKVFGGSEINPRTPYNSTASALRSKNPSQWNNESGDNNQSRKSYHELDDLQLSPRGNQMRVSITSPGRARSGLERELEEGRILQTTIVEVEEKTLPPRNVTGKTYYDDT</sequence>
<comment type="subcellular location">
    <subcellularLocation>
        <location evidence="1">Membrane</location>
        <topology evidence="1">Multi-pass membrane protein</topology>
    </subcellularLocation>
</comment>
<feature type="region of interest" description="Disordered" evidence="6">
    <location>
        <begin position="364"/>
        <end position="383"/>
    </location>
</feature>
<keyword evidence="3 7" id="KW-1133">Transmembrane helix</keyword>
<dbReference type="Pfam" id="PF20684">
    <property type="entry name" value="Fung_rhodopsin"/>
    <property type="match status" value="1"/>
</dbReference>
<reference evidence="9" key="1">
    <citation type="submission" date="2021-07" db="EMBL/GenBank/DDBJ databases">
        <authorList>
            <person name="Durling M."/>
        </authorList>
    </citation>
    <scope>NUCLEOTIDE SEQUENCE</scope>
</reference>
<feature type="transmembrane region" description="Helical" evidence="7">
    <location>
        <begin position="110"/>
        <end position="136"/>
    </location>
</feature>
<protein>
    <recommendedName>
        <fullName evidence="8">Rhodopsin domain-containing protein</fullName>
    </recommendedName>
</protein>
<feature type="domain" description="Rhodopsin" evidence="8">
    <location>
        <begin position="55"/>
        <end position="291"/>
    </location>
</feature>
<evidence type="ECO:0000313" key="9">
    <source>
        <dbReference type="EMBL" id="CAG8951769.1"/>
    </source>
</evidence>
<dbReference type="OrthoDB" id="2496787at2759"/>
<feature type="transmembrane region" description="Helical" evidence="7">
    <location>
        <begin position="71"/>
        <end position="90"/>
    </location>
</feature>
<feature type="transmembrane region" description="Helical" evidence="7">
    <location>
        <begin position="234"/>
        <end position="256"/>
    </location>
</feature>
<feature type="transmembrane region" description="Helical" evidence="7">
    <location>
        <begin position="195"/>
        <end position="222"/>
    </location>
</feature>
<evidence type="ECO:0000313" key="10">
    <source>
        <dbReference type="Proteomes" id="UP000696280"/>
    </source>
</evidence>
<evidence type="ECO:0000256" key="3">
    <source>
        <dbReference type="ARBA" id="ARBA00022989"/>
    </source>
</evidence>
<feature type="transmembrane region" description="Helical" evidence="7">
    <location>
        <begin position="276"/>
        <end position="298"/>
    </location>
</feature>
<keyword evidence="4 7" id="KW-0472">Membrane</keyword>
<evidence type="ECO:0000256" key="4">
    <source>
        <dbReference type="ARBA" id="ARBA00023136"/>
    </source>
</evidence>
<feature type="transmembrane region" description="Helical" evidence="7">
    <location>
        <begin position="148"/>
        <end position="175"/>
    </location>
</feature>
<dbReference type="Proteomes" id="UP000696280">
    <property type="component" value="Unassembled WGS sequence"/>
</dbReference>
<proteinExistence type="inferred from homology"/>
<dbReference type="AlphaFoldDB" id="A0A9N9PGI4"/>
<evidence type="ECO:0000256" key="1">
    <source>
        <dbReference type="ARBA" id="ARBA00004141"/>
    </source>
</evidence>
<feature type="transmembrane region" description="Helical" evidence="7">
    <location>
        <begin position="37"/>
        <end position="59"/>
    </location>
</feature>
<evidence type="ECO:0000256" key="2">
    <source>
        <dbReference type="ARBA" id="ARBA00022692"/>
    </source>
</evidence>
<organism evidence="9 10">
    <name type="scientific">Hymenoscyphus fraxineus</name>
    <dbReference type="NCBI Taxonomy" id="746836"/>
    <lineage>
        <taxon>Eukaryota</taxon>
        <taxon>Fungi</taxon>
        <taxon>Dikarya</taxon>
        <taxon>Ascomycota</taxon>
        <taxon>Pezizomycotina</taxon>
        <taxon>Leotiomycetes</taxon>
        <taxon>Helotiales</taxon>
        <taxon>Helotiaceae</taxon>
        <taxon>Hymenoscyphus</taxon>
    </lineage>
</organism>